<evidence type="ECO:0000256" key="1">
    <source>
        <dbReference type="ARBA" id="ARBA00004123"/>
    </source>
</evidence>
<dbReference type="Proteomes" id="UP000663850">
    <property type="component" value="Unassembled WGS sequence"/>
</dbReference>
<evidence type="ECO:0000256" key="6">
    <source>
        <dbReference type="ARBA" id="ARBA00023187"/>
    </source>
</evidence>
<sequence>MQSESTATETIASPVQQSIEIDSTPNGAGETNVAPTAADDKMDMNDSQPKKRPRLDMNTQPRKKGRSVFGMVLGTLKKAKDEDKVRANTETAKRRAEVEERLTRELTRRKDQVRMESESKKQRSKAHQREEDIALKDSMIRQRQSTLPTLANFLLTTDNIPSDFTFDPSAVAEPGDTDTNMTDAPTKENAPPRGKQLSQFLPLPPRSRNAPSGPGARVDGPPIYFLPAVLLPQQKAFLEKRQFETKRLLATEEEVWKVERQKGLEEIQALKHSAQEAQEAVRAAEVKVDENAEKPAAVSGESAPNGTAAENDSTMDVVEGER</sequence>
<dbReference type="GO" id="GO:0006397">
    <property type="term" value="P:mRNA processing"/>
    <property type="evidence" value="ECO:0007669"/>
    <property type="project" value="UniProtKB-KW"/>
</dbReference>
<feature type="compositionally biased region" description="Polar residues" evidence="8">
    <location>
        <begin position="1"/>
        <end position="26"/>
    </location>
</feature>
<feature type="compositionally biased region" description="Basic and acidic residues" evidence="8">
    <location>
        <begin position="78"/>
        <end position="133"/>
    </location>
</feature>
<accession>A0A8H3BN17</accession>
<comment type="similarity">
    <text evidence="2">Belongs to the pinin family.</text>
</comment>
<feature type="domain" description="Pinin/SDK/MemA protein" evidence="9">
    <location>
        <begin position="62"/>
        <end position="157"/>
    </location>
</feature>
<evidence type="ECO:0000256" key="8">
    <source>
        <dbReference type="SAM" id="MobiDB-lite"/>
    </source>
</evidence>
<dbReference type="EMBL" id="CAJMWZ010002693">
    <property type="protein sequence ID" value="CAE6460032.1"/>
    <property type="molecule type" value="Genomic_DNA"/>
</dbReference>
<dbReference type="InterPro" id="IPR039853">
    <property type="entry name" value="Pinin"/>
</dbReference>
<evidence type="ECO:0000256" key="3">
    <source>
        <dbReference type="ARBA" id="ARBA00022664"/>
    </source>
</evidence>
<keyword evidence="4" id="KW-0805">Transcription regulation</keyword>
<name>A0A8H3BN17_9AGAM</name>
<comment type="subcellular location">
    <subcellularLocation>
        <location evidence="1">Nucleus</location>
    </subcellularLocation>
</comment>
<keyword evidence="3" id="KW-0507">mRNA processing</keyword>
<evidence type="ECO:0000256" key="4">
    <source>
        <dbReference type="ARBA" id="ARBA00023015"/>
    </source>
</evidence>
<reference evidence="10" key="1">
    <citation type="submission" date="2021-01" db="EMBL/GenBank/DDBJ databases">
        <authorList>
            <person name="Kaushik A."/>
        </authorList>
    </citation>
    <scope>NUCLEOTIDE SEQUENCE</scope>
    <source>
        <strain evidence="10">Type strain: AG8-Rh-89/</strain>
    </source>
</reference>
<feature type="region of interest" description="Disordered" evidence="8">
    <location>
        <begin position="166"/>
        <end position="218"/>
    </location>
</feature>
<evidence type="ECO:0000256" key="5">
    <source>
        <dbReference type="ARBA" id="ARBA00023163"/>
    </source>
</evidence>
<keyword evidence="5" id="KW-0804">Transcription</keyword>
<dbReference type="PANTHER" id="PTHR12707">
    <property type="entry name" value="PINN"/>
    <property type="match status" value="1"/>
</dbReference>
<dbReference type="InterPro" id="IPR006786">
    <property type="entry name" value="Pinin_SDK_MemA"/>
</dbReference>
<evidence type="ECO:0000256" key="7">
    <source>
        <dbReference type="ARBA" id="ARBA00023242"/>
    </source>
</evidence>
<organism evidence="10 11">
    <name type="scientific">Rhizoctonia solani</name>
    <dbReference type="NCBI Taxonomy" id="456999"/>
    <lineage>
        <taxon>Eukaryota</taxon>
        <taxon>Fungi</taxon>
        <taxon>Dikarya</taxon>
        <taxon>Basidiomycota</taxon>
        <taxon>Agaricomycotina</taxon>
        <taxon>Agaricomycetes</taxon>
        <taxon>Cantharellales</taxon>
        <taxon>Ceratobasidiaceae</taxon>
        <taxon>Rhizoctonia</taxon>
    </lineage>
</organism>
<evidence type="ECO:0000313" key="11">
    <source>
        <dbReference type="Proteomes" id="UP000663850"/>
    </source>
</evidence>
<keyword evidence="6" id="KW-0508">mRNA splicing</keyword>
<evidence type="ECO:0000259" key="9">
    <source>
        <dbReference type="Pfam" id="PF04696"/>
    </source>
</evidence>
<gene>
    <name evidence="10" type="ORF">RDB_LOCUS50252</name>
</gene>
<dbReference type="PANTHER" id="PTHR12707:SF0">
    <property type="entry name" value="PININ"/>
    <property type="match status" value="1"/>
</dbReference>
<proteinExistence type="inferred from homology"/>
<dbReference type="GO" id="GO:0008380">
    <property type="term" value="P:RNA splicing"/>
    <property type="evidence" value="ECO:0007669"/>
    <property type="project" value="UniProtKB-KW"/>
</dbReference>
<dbReference type="GO" id="GO:0071013">
    <property type="term" value="C:catalytic step 2 spliceosome"/>
    <property type="evidence" value="ECO:0007669"/>
    <property type="project" value="TreeGrafter"/>
</dbReference>
<evidence type="ECO:0000313" key="10">
    <source>
        <dbReference type="EMBL" id="CAE6460032.1"/>
    </source>
</evidence>
<protein>
    <recommendedName>
        <fullName evidence="9">Pinin/SDK/MemA protein domain-containing protein</fullName>
    </recommendedName>
</protein>
<dbReference type="AlphaFoldDB" id="A0A8H3BN17"/>
<evidence type="ECO:0000256" key="2">
    <source>
        <dbReference type="ARBA" id="ARBA00010386"/>
    </source>
</evidence>
<comment type="caution">
    <text evidence="10">The sequence shown here is derived from an EMBL/GenBank/DDBJ whole genome shotgun (WGS) entry which is preliminary data.</text>
</comment>
<feature type="region of interest" description="Disordered" evidence="8">
    <location>
        <begin position="289"/>
        <end position="322"/>
    </location>
</feature>
<feature type="compositionally biased region" description="Polar residues" evidence="8">
    <location>
        <begin position="302"/>
        <end position="314"/>
    </location>
</feature>
<feature type="region of interest" description="Disordered" evidence="8">
    <location>
        <begin position="1"/>
        <end position="133"/>
    </location>
</feature>
<dbReference type="Pfam" id="PF04696">
    <property type="entry name" value="Pinin_SDK_memA"/>
    <property type="match status" value="1"/>
</dbReference>
<keyword evidence="7" id="KW-0539">Nucleus</keyword>